<dbReference type="Pfam" id="PF00583">
    <property type="entry name" value="Acetyltransf_1"/>
    <property type="match status" value="1"/>
</dbReference>
<evidence type="ECO:0000259" key="9">
    <source>
        <dbReference type="PROSITE" id="PS51186"/>
    </source>
</evidence>
<sequence>MSLPTTESPSLSRQDNLTLAKPHSEDGSAVFDLIARCSPLDQNSMYCNLLQCSHFRDTSVVAKSGGTPVGFISGYRIPDRPDTLFVWQVAVDSSARGMGLASRMLRHLIDQVGQVEYLHTSITASNEASWRTFQRLARDLDAPMKEDVMFDYDRHFDGRHDTEALVMIGPIPHTPQQSI</sequence>
<evidence type="ECO:0000256" key="2">
    <source>
        <dbReference type="ARBA" id="ARBA00010712"/>
    </source>
</evidence>
<keyword evidence="5 8" id="KW-0808">Transferase</keyword>
<dbReference type="AlphaFoldDB" id="A0A222FFN5"/>
<dbReference type="EMBL" id="CP022530">
    <property type="protein sequence ID" value="ASP37580.1"/>
    <property type="molecule type" value="Genomic_DNA"/>
</dbReference>
<dbReference type="Proteomes" id="UP000202440">
    <property type="component" value="Chromosome"/>
</dbReference>
<comment type="similarity">
    <text evidence="2 8">Belongs to the acetyltransferase family. EctA subfamily.</text>
</comment>
<reference evidence="10 11" key="1">
    <citation type="submission" date="2017-07" db="EMBL/GenBank/DDBJ databases">
        <title>Annotated genome sequence of Bacterioplanes sanyensis isolated from Red Sea.</title>
        <authorList>
            <person name="Rehman Z.U."/>
        </authorList>
    </citation>
    <scope>NUCLEOTIDE SEQUENCE [LARGE SCALE GENOMIC DNA]</scope>
    <source>
        <strain evidence="10 11">NV9</strain>
    </source>
</reference>
<protein>
    <recommendedName>
        <fullName evidence="4 8">L-2,4-diaminobutyric acid acetyltransferase</fullName>
        <shortName evidence="8">DABA acetyltransferase</shortName>
        <ecNumber evidence="3 8">2.3.1.178</ecNumber>
    </recommendedName>
</protein>
<feature type="domain" description="N-acetyltransferase" evidence="9">
    <location>
        <begin position="15"/>
        <end position="172"/>
    </location>
</feature>
<dbReference type="GO" id="GO:0019491">
    <property type="term" value="P:ectoine biosynthetic process"/>
    <property type="evidence" value="ECO:0007669"/>
    <property type="project" value="UniProtKB-UniPathway"/>
</dbReference>
<comment type="pathway">
    <text evidence="1 8">Amine and polyamine biosynthesis; ectoine biosynthesis; L-ectoine from L-aspartate 4-semialdehyde: step 2/3.</text>
</comment>
<evidence type="ECO:0000256" key="4">
    <source>
        <dbReference type="ARBA" id="ARBA00017935"/>
    </source>
</evidence>
<dbReference type="CDD" id="cd04301">
    <property type="entry name" value="NAT_SF"/>
    <property type="match status" value="1"/>
</dbReference>
<dbReference type="InterPro" id="IPR016181">
    <property type="entry name" value="Acyl_CoA_acyltransferase"/>
</dbReference>
<dbReference type="UniPathway" id="UPA00067">
    <property type="reaction ID" value="UER00122"/>
</dbReference>
<dbReference type="KEGG" id="bsan:CHH28_02335"/>
<dbReference type="InterPro" id="IPR012772">
    <property type="entry name" value="Ectoine_EctA"/>
</dbReference>
<dbReference type="EC" id="2.3.1.178" evidence="3 8"/>
<evidence type="ECO:0000256" key="8">
    <source>
        <dbReference type="RuleBase" id="RU365045"/>
    </source>
</evidence>
<name>A0A222FFN5_9GAMM</name>
<evidence type="ECO:0000256" key="1">
    <source>
        <dbReference type="ARBA" id="ARBA00004978"/>
    </source>
</evidence>
<evidence type="ECO:0000256" key="3">
    <source>
        <dbReference type="ARBA" id="ARBA00012355"/>
    </source>
</evidence>
<dbReference type="Gene3D" id="3.40.630.30">
    <property type="match status" value="1"/>
</dbReference>
<dbReference type="SUPFAM" id="SSF55729">
    <property type="entry name" value="Acyl-CoA N-acyltransferases (Nat)"/>
    <property type="match status" value="1"/>
</dbReference>
<dbReference type="NCBIfam" id="TIGR02406">
    <property type="entry name" value="ectoine_EctA"/>
    <property type="match status" value="1"/>
</dbReference>
<accession>A0A222FFN5</accession>
<dbReference type="GO" id="GO:0033816">
    <property type="term" value="F:diaminobutyrate acetyltransferase activity"/>
    <property type="evidence" value="ECO:0007669"/>
    <property type="project" value="UniProtKB-EC"/>
</dbReference>
<dbReference type="RefSeq" id="WP_094058796.1">
    <property type="nucleotide sequence ID" value="NZ_CP022530.1"/>
</dbReference>
<evidence type="ECO:0000256" key="5">
    <source>
        <dbReference type="ARBA" id="ARBA00022679"/>
    </source>
</evidence>
<evidence type="ECO:0000256" key="7">
    <source>
        <dbReference type="ARBA" id="ARBA00048924"/>
    </source>
</evidence>
<keyword evidence="11" id="KW-1185">Reference proteome</keyword>
<dbReference type="PROSITE" id="PS51186">
    <property type="entry name" value="GNAT"/>
    <property type="match status" value="1"/>
</dbReference>
<gene>
    <name evidence="8 10" type="primary">ectA</name>
    <name evidence="10" type="ORF">CHH28_02335</name>
</gene>
<evidence type="ECO:0000313" key="10">
    <source>
        <dbReference type="EMBL" id="ASP37580.1"/>
    </source>
</evidence>
<evidence type="ECO:0000313" key="11">
    <source>
        <dbReference type="Proteomes" id="UP000202440"/>
    </source>
</evidence>
<proteinExistence type="inferred from homology"/>
<evidence type="ECO:0000256" key="6">
    <source>
        <dbReference type="ARBA" id="ARBA00023315"/>
    </source>
</evidence>
<keyword evidence="6 8" id="KW-0012">Acyltransferase</keyword>
<comment type="function">
    <text evidence="8">Catalyzes the acetylation of L-2,4-diaminobutyrate (DABA) to gamma-N-acetyl-alpha,gamma-diaminobutyric acid (ADABA) with acetyl coenzyme A.</text>
</comment>
<dbReference type="InterPro" id="IPR000182">
    <property type="entry name" value="GNAT_dom"/>
</dbReference>
<dbReference type="OrthoDB" id="2436196at2"/>
<comment type="catalytic activity">
    <reaction evidence="7 8">
        <text>L-2,4-diaminobutanoate + acetyl-CoA = (2S)-4-acetamido-2-aminobutanoate + CoA + H(+)</text>
        <dbReference type="Rhea" id="RHEA:16901"/>
        <dbReference type="ChEBI" id="CHEBI:15378"/>
        <dbReference type="ChEBI" id="CHEBI:57287"/>
        <dbReference type="ChEBI" id="CHEBI:57288"/>
        <dbReference type="ChEBI" id="CHEBI:58761"/>
        <dbReference type="ChEBI" id="CHEBI:58929"/>
        <dbReference type="EC" id="2.3.1.178"/>
    </reaction>
</comment>
<organism evidence="10 11">
    <name type="scientific">Bacterioplanes sanyensis</name>
    <dbReference type="NCBI Taxonomy" id="1249553"/>
    <lineage>
        <taxon>Bacteria</taxon>
        <taxon>Pseudomonadati</taxon>
        <taxon>Pseudomonadota</taxon>
        <taxon>Gammaproteobacteria</taxon>
        <taxon>Oceanospirillales</taxon>
        <taxon>Oceanospirillaceae</taxon>
        <taxon>Bacterioplanes</taxon>
    </lineage>
</organism>